<evidence type="ECO:0000313" key="2">
    <source>
        <dbReference type="EMBL" id="BCI51990.1"/>
    </source>
</evidence>
<feature type="compositionally biased region" description="Low complexity" evidence="1">
    <location>
        <begin position="21"/>
        <end position="35"/>
    </location>
</feature>
<dbReference type="Proteomes" id="UP000515734">
    <property type="component" value="Chromosome"/>
</dbReference>
<proteinExistence type="predicted"/>
<evidence type="ECO:0000256" key="1">
    <source>
        <dbReference type="SAM" id="MobiDB-lite"/>
    </source>
</evidence>
<reference evidence="2 3" key="1">
    <citation type="submission" date="2020-07" db="EMBL/GenBank/DDBJ databases">
        <title>Complete genome sequence of Mycolicibacterium litorale like strain isolated from cardiac implantable electronic device infection.</title>
        <authorList>
            <person name="Fukano H."/>
            <person name="Miyama H."/>
            <person name="Hoshino Y."/>
        </authorList>
    </citation>
    <scope>NUCLEOTIDE SEQUENCE [LARGE SCALE GENOMIC DNA]</scope>
    <source>
        <strain evidence="2 3">NIIDNTM18</strain>
    </source>
</reference>
<evidence type="ECO:0000313" key="3">
    <source>
        <dbReference type="Proteomes" id="UP000515734"/>
    </source>
</evidence>
<sequence length="62" mass="6256">MISATGSARAPTAAVNVEPIVSATAPSTATTVTSSDLTNPRMDDSNPPTAPPDQAGTIRYPD</sequence>
<gene>
    <name evidence="2" type="ORF">NIIDNTM18_12680</name>
</gene>
<accession>A0A6S6P5N2</accession>
<protein>
    <submittedName>
        <fullName evidence="2">Uncharacterized protein</fullName>
    </submittedName>
</protein>
<name>A0A6S6P5N2_9MYCO</name>
<feature type="region of interest" description="Disordered" evidence="1">
    <location>
        <begin position="1"/>
        <end position="62"/>
    </location>
</feature>
<dbReference type="EMBL" id="AP023287">
    <property type="protein sequence ID" value="BCI51990.1"/>
    <property type="molecule type" value="Genomic_DNA"/>
</dbReference>
<organism evidence="2 3">
    <name type="scientific">Mycolicibacterium litorale</name>
    <dbReference type="NCBI Taxonomy" id="758802"/>
    <lineage>
        <taxon>Bacteria</taxon>
        <taxon>Bacillati</taxon>
        <taxon>Actinomycetota</taxon>
        <taxon>Actinomycetes</taxon>
        <taxon>Mycobacteriales</taxon>
        <taxon>Mycobacteriaceae</taxon>
        <taxon>Mycolicibacterium</taxon>
    </lineage>
</organism>
<dbReference type="AlphaFoldDB" id="A0A6S6P5N2"/>